<dbReference type="Proteomes" id="UP000249364">
    <property type="component" value="Unassembled WGS sequence"/>
</dbReference>
<reference evidence="3 4" key="1">
    <citation type="submission" date="2018-06" db="EMBL/GenBank/DDBJ databases">
        <title>Genomic Encyclopedia of Archaeal and Bacterial Type Strains, Phase II (KMG-II): from individual species to whole genera.</title>
        <authorList>
            <person name="Goeker M."/>
        </authorList>
    </citation>
    <scope>NUCLEOTIDE SEQUENCE [LARGE SCALE GENOMIC DNA]</scope>
    <source>
        <strain evidence="3 4">DSM 13087</strain>
    </source>
</reference>
<comment type="caution">
    <text evidence="3">The sequence shown here is derived from an EMBL/GenBank/DDBJ whole genome shotgun (WGS) entry which is preliminary data.</text>
</comment>
<dbReference type="InterPro" id="IPR014729">
    <property type="entry name" value="Rossmann-like_a/b/a_fold"/>
</dbReference>
<protein>
    <submittedName>
        <fullName evidence="3">Nucleotide-binding universal stress UspA family protein</fullName>
    </submittedName>
</protein>
<dbReference type="Gene3D" id="3.40.50.620">
    <property type="entry name" value="HUPs"/>
    <property type="match status" value="1"/>
</dbReference>
<feature type="domain" description="UspA" evidence="2">
    <location>
        <begin position="1"/>
        <end position="135"/>
    </location>
</feature>
<comment type="similarity">
    <text evidence="1">Belongs to the universal stress protein A family.</text>
</comment>
<evidence type="ECO:0000313" key="4">
    <source>
        <dbReference type="Proteomes" id="UP000249364"/>
    </source>
</evidence>
<dbReference type="OrthoDB" id="9792500at2"/>
<dbReference type="EMBL" id="QKZQ01000003">
    <property type="protein sequence ID" value="PZX46645.1"/>
    <property type="molecule type" value="Genomic_DNA"/>
</dbReference>
<accession>A0A2W7R7T1</accession>
<dbReference type="SUPFAM" id="SSF52402">
    <property type="entry name" value="Adenine nucleotide alpha hydrolases-like"/>
    <property type="match status" value="1"/>
</dbReference>
<dbReference type="RefSeq" id="WP_071470778.1">
    <property type="nucleotide sequence ID" value="NZ_MEHT01000045.1"/>
</dbReference>
<dbReference type="PANTHER" id="PTHR46268:SF6">
    <property type="entry name" value="UNIVERSAL STRESS PROTEIN UP12"/>
    <property type="match status" value="1"/>
</dbReference>
<dbReference type="PANTHER" id="PTHR46268">
    <property type="entry name" value="STRESS RESPONSE PROTEIN NHAX"/>
    <property type="match status" value="1"/>
</dbReference>
<dbReference type="CDD" id="cd00293">
    <property type="entry name" value="USP-like"/>
    <property type="match status" value="1"/>
</dbReference>
<dbReference type="PRINTS" id="PR01438">
    <property type="entry name" value="UNVRSLSTRESS"/>
</dbReference>
<keyword evidence="4" id="KW-1185">Reference proteome</keyword>
<dbReference type="InterPro" id="IPR006016">
    <property type="entry name" value="UspA"/>
</dbReference>
<dbReference type="AlphaFoldDB" id="A0A2W7R7T1"/>
<name>A0A2W7R7T1_9RHOB</name>
<evidence type="ECO:0000259" key="2">
    <source>
        <dbReference type="Pfam" id="PF00582"/>
    </source>
</evidence>
<gene>
    <name evidence="3" type="ORF">LY56_00849</name>
</gene>
<proteinExistence type="inferred from homology"/>
<dbReference type="InterPro" id="IPR006015">
    <property type="entry name" value="Universal_stress_UspA"/>
</dbReference>
<organism evidence="3 4">
    <name type="scientific">Roseinatronobacter thiooxidans</name>
    <dbReference type="NCBI Taxonomy" id="121821"/>
    <lineage>
        <taxon>Bacteria</taxon>
        <taxon>Pseudomonadati</taxon>
        <taxon>Pseudomonadota</taxon>
        <taxon>Alphaproteobacteria</taxon>
        <taxon>Rhodobacterales</taxon>
        <taxon>Paracoccaceae</taxon>
        <taxon>Roseinatronobacter</taxon>
    </lineage>
</organism>
<dbReference type="STRING" id="121821.GCA_001870675_03001"/>
<dbReference type="Pfam" id="PF00582">
    <property type="entry name" value="Usp"/>
    <property type="match status" value="1"/>
</dbReference>
<evidence type="ECO:0000313" key="3">
    <source>
        <dbReference type="EMBL" id="PZX46645.1"/>
    </source>
</evidence>
<evidence type="ECO:0000256" key="1">
    <source>
        <dbReference type="ARBA" id="ARBA00008791"/>
    </source>
</evidence>
<sequence>MYGRIIVAVDLEQIEQGRALLARATSFLDAGGEIRLLHVLEEVPGYIAAELPGDISERRRAAAAVELRAMIDPNEDVRVVHEVRHGPASGQILQAAEDSGADLIMIASHKPGLRDYFIGSTAARVIRHATCSVLVER</sequence>